<keyword evidence="4" id="KW-1185">Reference proteome</keyword>
<dbReference type="PROSITE" id="PS51257">
    <property type="entry name" value="PROKAR_LIPOPROTEIN"/>
    <property type="match status" value="1"/>
</dbReference>
<dbReference type="RefSeq" id="WP_166198631.1">
    <property type="nucleotide sequence ID" value="NZ_JAAOIV010000015.1"/>
</dbReference>
<feature type="signal peptide" evidence="2">
    <location>
        <begin position="1"/>
        <end position="24"/>
    </location>
</feature>
<name>A0A967B868_9MICO</name>
<evidence type="ECO:0000313" key="4">
    <source>
        <dbReference type="Proteomes" id="UP000744769"/>
    </source>
</evidence>
<protein>
    <recommendedName>
        <fullName evidence="5">Lipoprotein</fullName>
    </recommendedName>
</protein>
<feature type="chain" id="PRO_5037247652" description="Lipoprotein" evidence="2">
    <location>
        <begin position="25"/>
        <end position="307"/>
    </location>
</feature>
<keyword evidence="2" id="KW-0732">Signal</keyword>
<evidence type="ECO:0008006" key="5">
    <source>
        <dbReference type="Google" id="ProtNLM"/>
    </source>
</evidence>
<sequence length="307" mass="32620">MSRVRVLRAATLATASVLSVAACATGSGSGNGHPRTSGPAWQSSSSGPASAADVPATSPAGILDGITYHEFASKHPTQVQPLIDAIVAGVDVSPAVWASLPLTERASRVGWYVEFGTELCAPQHMGTDDMAKTRRDLEAVGWSPFLSLDTVRSAGAQFPSSTTVGNLRDLQAVETVRQMYECAVGAAPDAQGKFAQQIRDNLTRTDNGFYLRPEGDVVFVDDYLRYGLNSALNVDTVAKYGGFAQLVKMPDLAKQGLAAFTVKVQAPSPAWYRSSASGAEFMQYIVGLVATTDHRYVPFFTFDQTGG</sequence>
<dbReference type="EMBL" id="JAAOIV010000015">
    <property type="protein sequence ID" value="NHN57372.1"/>
    <property type="molecule type" value="Genomic_DNA"/>
</dbReference>
<dbReference type="AlphaFoldDB" id="A0A967B868"/>
<accession>A0A967B868</accession>
<evidence type="ECO:0000313" key="3">
    <source>
        <dbReference type="EMBL" id="NHN57372.1"/>
    </source>
</evidence>
<evidence type="ECO:0000256" key="1">
    <source>
        <dbReference type="SAM" id="MobiDB-lite"/>
    </source>
</evidence>
<comment type="caution">
    <text evidence="3">The sequence shown here is derived from an EMBL/GenBank/DDBJ whole genome shotgun (WGS) entry which is preliminary data.</text>
</comment>
<reference evidence="3" key="1">
    <citation type="submission" date="2020-03" db="EMBL/GenBank/DDBJ databases">
        <title>Draft sequencing of Calidifontibacter sp. DB0510.</title>
        <authorList>
            <person name="Kim D.-U."/>
        </authorList>
    </citation>
    <scope>NUCLEOTIDE SEQUENCE</scope>
    <source>
        <strain evidence="3">DB0510</strain>
    </source>
</reference>
<gene>
    <name evidence="3" type="ORF">G9U51_16510</name>
</gene>
<organism evidence="3 4">
    <name type="scientific">Metallococcus carri</name>
    <dbReference type="NCBI Taxonomy" id="1656884"/>
    <lineage>
        <taxon>Bacteria</taxon>
        <taxon>Bacillati</taxon>
        <taxon>Actinomycetota</taxon>
        <taxon>Actinomycetes</taxon>
        <taxon>Micrococcales</taxon>
        <taxon>Dermacoccaceae</taxon>
        <taxon>Metallococcus</taxon>
    </lineage>
</organism>
<feature type="region of interest" description="Disordered" evidence="1">
    <location>
        <begin position="27"/>
        <end position="56"/>
    </location>
</feature>
<proteinExistence type="predicted"/>
<feature type="compositionally biased region" description="Polar residues" evidence="1">
    <location>
        <begin position="39"/>
        <end position="48"/>
    </location>
</feature>
<evidence type="ECO:0000256" key="2">
    <source>
        <dbReference type="SAM" id="SignalP"/>
    </source>
</evidence>
<dbReference type="Proteomes" id="UP000744769">
    <property type="component" value="Unassembled WGS sequence"/>
</dbReference>